<gene>
    <name evidence="1" type="ORF">AVEN_115823_1</name>
</gene>
<accession>A0A4Y2WT62</accession>
<sequence>MRLISISRAKSYVIRKPRPGPEPLELCSEIKKRDADLFDLKLSLAESEFSLLRVKVWTLERENASLRAKLELNTDIAQTIKEIVPKIEEIKNHNFQALREELPSIIKQVACPDIKSSLESVNRESVAEGKKNRVEARSFAQVAFQAKDMRQGPSPLLKSRDPEGILLVKPKEVTHRDFETNRKIILDTLQTHSPEVRLRGVSKIYGGGVKLIAASPDDITAIKDTITENLDSESIKAFDLITPNRRSPQFILYGVPKDTDEKSLVSGLLAKNITLADGNNKPQFKLDFSIPARDQRSKHWVLSINPRKYDDFKNKEGLYFHFTRLRMTEFVSIKQCRTCFAFGHTTRGCDPKNKQLCEKCGETRDENHRCRGSNCLNCSESNKKLRTNHKTDHGCLDRSCPSLIRQKELVMKRTDYGY</sequence>
<name>A0A4Y2WT62_ARAVE</name>
<protein>
    <recommendedName>
        <fullName evidence="3">CCHC-type domain-containing protein</fullName>
    </recommendedName>
</protein>
<dbReference type="EMBL" id="BGPR01065949">
    <property type="protein sequence ID" value="GBO40665.1"/>
    <property type="molecule type" value="Genomic_DNA"/>
</dbReference>
<evidence type="ECO:0008006" key="3">
    <source>
        <dbReference type="Google" id="ProtNLM"/>
    </source>
</evidence>
<comment type="caution">
    <text evidence="1">The sequence shown here is derived from an EMBL/GenBank/DDBJ whole genome shotgun (WGS) entry which is preliminary data.</text>
</comment>
<dbReference type="OrthoDB" id="8035887at2759"/>
<reference evidence="1 2" key="1">
    <citation type="journal article" date="2019" name="Sci. Rep.">
        <title>Orb-weaving spider Araneus ventricosus genome elucidates the spidroin gene catalogue.</title>
        <authorList>
            <person name="Kono N."/>
            <person name="Nakamura H."/>
            <person name="Ohtoshi R."/>
            <person name="Moran D.A.P."/>
            <person name="Shinohara A."/>
            <person name="Yoshida Y."/>
            <person name="Fujiwara M."/>
            <person name="Mori M."/>
            <person name="Tomita M."/>
            <person name="Arakawa K."/>
        </authorList>
    </citation>
    <scope>NUCLEOTIDE SEQUENCE [LARGE SCALE GENOMIC DNA]</scope>
</reference>
<evidence type="ECO:0000313" key="1">
    <source>
        <dbReference type="EMBL" id="GBO40665.1"/>
    </source>
</evidence>
<dbReference type="Proteomes" id="UP000499080">
    <property type="component" value="Unassembled WGS sequence"/>
</dbReference>
<proteinExistence type="predicted"/>
<organism evidence="1 2">
    <name type="scientific">Araneus ventricosus</name>
    <name type="common">Orbweaver spider</name>
    <name type="synonym">Epeira ventricosa</name>
    <dbReference type="NCBI Taxonomy" id="182803"/>
    <lineage>
        <taxon>Eukaryota</taxon>
        <taxon>Metazoa</taxon>
        <taxon>Ecdysozoa</taxon>
        <taxon>Arthropoda</taxon>
        <taxon>Chelicerata</taxon>
        <taxon>Arachnida</taxon>
        <taxon>Araneae</taxon>
        <taxon>Araneomorphae</taxon>
        <taxon>Entelegynae</taxon>
        <taxon>Araneoidea</taxon>
        <taxon>Araneidae</taxon>
        <taxon>Araneus</taxon>
    </lineage>
</organism>
<dbReference type="AlphaFoldDB" id="A0A4Y2WT62"/>
<keyword evidence="2" id="KW-1185">Reference proteome</keyword>
<evidence type="ECO:0000313" key="2">
    <source>
        <dbReference type="Proteomes" id="UP000499080"/>
    </source>
</evidence>